<reference evidence="2" key="2">
    <citation type="submission" date="2018-03" db="EMBL/GenBank/DDBJ databases">
        <title>The Triticum urartu genome reveals the dynamic nature of wheat genome evolution.</title>
        <authorList>
            <person name="Ling H."/>
            <person name="Ma B."/>
            <person name="Shi X."/>
            <person name="Liu H."/>
            <person name="Dong L."/>
            <person name="Sun H."/>
            <person name="Cao Y."/>
            <person name="Gao Q."/>
            <person name="Zheng S."/>
            <person name="Li Y."/>
            <person name="Yu Y."/>
            <person name="Du H."/>
            <person name="Qi M."/>
            <person name="Li Y."/>
            <person name="Yu H."/>
            <person name="Cui Y."/>
            <person name="Wang N."/>
            <person name="Chen C."/>
            <person name="Wu H."/>
            <person name="Zhao Y."/>
            <person name="Zhang J."/>
            <person name="Li Y."/>
            <person name="Zhou W."/>
            <person name="Zhang B."/>
            <person name="Hu W."/>
            <person name="Eijk M."/>
            <person name="Tang J."/>
            <person name="Witsenboer H."/>
            <person name="Zhao S."/>
            <person name="Li Z."/>
            <person name="Zhang A."/>
            <person name="Wang D."/>
            <person name="Liang C."/>
        </authorList>
    </citation>
    <scope>NUCLEOTIDE SEQUENCE [LARGE SCALE GENOMIC DNA]</scope>
    <source>
        <strain evidence="2">cv. G1812</strain>
    </source>
</reference>
<name>A0A8R7K453_TRIUA</name>
<protein>
    <submittedName>
        <fullName evidence="2">Uncharacterized protein</fullName>
    </submittedName>
</protein>
<proteinExistence type="predicted"/>
<evidence type="ECO:0000313" key="2">
    <source>
        <dbReference type="EnsemblPlants" id="TuG1812G0100003913.01.T01.cds444774"/>
    </source>
</evidence>
<accession>A0A8R7K453</accession>
<sequence length="108" mass="12107">MAAPTGWERGAMVPSGASRGRRERALRRFQIRCRRPQGRLWGGDQGSAAGALTRCSRGRESLNNSYLHMVGMTEEHSYLIVNWLYCSSEDDKFIFVAPILGSAWVDLC</sequence>
<dbReference type="Gramene" id="TuG1812G0100003913.01.T01">
    <property type="protein sequence ID" value="TuG1812G0100003913.01.T01.cds444774"/>
    <property type="gene ID" value="TuG1812G0100003913.01"/>
</dbReference>
<feature type="region of interest" description="Disordered" evidence="1">
    <location>
        <begin position="1"/>
        <end position="23"/>
    </location>
</feature>
<organism evidence="2 3">
    <name type="scientific">Triticum urartu</name>
    <name type="common">Red wild einkorn</name>
    <name type="synonym">Crithodium urartu</name>
    <dbReference type="NCBI Taxonomy" id="4572"/>
    <lineage>
        <taxon>Eukaryota</taxon>
        <taxon>Viridiplantae</taxon>
        <taxon>Streptophyta</taxon>
        <taxon>Embryophyta</taxon>
        <taxon>Tracheophyta</taxon>
        <taxon>Spermatophyta</taxon>
        <taxon>Magnoliopsida</taxon>
        <taxon>Liliopsida</taxon>
        <taxon>Poales</taxon>
        <taxon>Poaceae</taxon>
        <taxon>BOP clade</taxon>
        <taxon>Pooideae</taxon>
        <taxon>Triticodae</taxon>
        <taxon>Triticeae</taxon>
        <taxon>Triticinae</taxon>
        <taxon>Triticum</taxon>
    </lineage>
</organism>
<dbReference type="EnsemblPlants" id="TuG1812G0100003913.01.T01">
    <property type="protein sequence ID" value="TuG1812G0100003913.01.T01.cds444774"/>
    <property type="gene ID" value="TuG1812G0100003913.01"/>
</dbReference>
<keyword evidence="3" id="KW-1185">Reference proteome</keyword>
<dbReference type="Proteomes" id="UP000015106">
    <property type="component" value="Chromosome 1"/>
</dbReference>
<dbReference type="AlphaFoldDB" id="A0A8R7K453"/>
<evidence type="ECO:0000256" key="1">
    <source>
        <dbReference type="SAM" id="MobiDB-lite"/>
    </source>
</evidence>
<evidence type="ECO:0000313" key="3">
    <source>
        <dbReference type="Proteomes" id="UP000015106"/>
    </source>
</evidence>
<reference evidence="2" key="3">
    <citation type="submission" date="2022-06" db="UniProtKB">
        <authorList>
            <consortium name="EnsemblPlants"/>
        </authorList>
    </citation>
    <scope>IDENTIFICATION</scope>
</reference>
<reference evidence="3" key="1">
    <citation type="journal article" date="2013" name="Nature">
        <title>Draft genome of the wheat A-genome progenitor Triticum urartu.</title>
        <authorList>
            <person name="Ling H.Q."/>
            <person name="Zhao S."/>
            <person name="Liu D."/>
            <person name="Wang J."/>
            <person name="Sun H."/>
            <person name="Zhang C."/>
            <person name="Fan H."/>
            <person name="Li D."/>
            <person name="Dong L."/>
            <person name="Tao Y."/>
            <person name="Gao C."/>
            <person name="Wu H."/>
            <person name="Li Y."/>
            <person name="Cui Y."/>
            <person name="Guo X."/>
            <person name="Zheng S."/>
            <person name="Wang B."/>
            <person name="Yu K."/>
            <person name="Liang Q."/>
            <person name="Yang W."/>
            <person name="Lou X."/>
            <person name="Chen J."/>
            <person name="Feng M."/>
            <person name="Jian J."/>
            <person name="Zhang X."/>
            <person name="Luo G."/>
            <person name="Jiang Y."/>
            <person name="Liu J."/>
            <person name="Wang Z."/>
            <person name="Sha Y."/>
            <person name="Zhang B."/>
            <person name="Wu H."/>
            <person name="Tang D."/>
            <person name="Shen Q."/>
            <person name="Xue P."/>
            <person name="Zou S."/>
            <person name="Wang X."/>
            <person name="Liu X."/>
            <person name="Wang F."/>
            <person name="Yang Y."/>
            <person name="An X."/>
            <person name="Dong Z."/>
            <person name="Zhang K."/>
            <person name="Zhang X."/>
            <person name="Luo M.C."/>
            <person name="Dvorak J."/>
            <person name="Tong Y."/>
            <person name="Wang J."/>
            <person name="Yang H."/>
            <person name="Li Z."/>
            <person name="Wang D."/>
            <person name="Zhang A."/>
            <person name="Wang J."/>
        </authorList>
    </citation>
    <scope>NUCLEOTIDE SEQUENCE</scope>
    <source>
        <strain evidence="3">cv. G1812</strain>
    </source>
</reference>